<feature type="transmembrane region" description="Helical" evidence="7">
    <location>
        <begin position="112"/>
        <end position="130"/>
    </location>
</feature>
<protein>
    <submittedName>
        <fullName evidence="9">Cytochrome c oxidase subunit 3</fullName>
    </submittedName>
</protein>
<dbReference type="InterPro" id="IPR000298">
    <property type="entry name" value="Cyt_c_oxidase-like_su3"/>
</dbReference>
<feature type="transmembrane region" description="Helical" evidence="7">
    <location>
        <begin position="40"/>
        <end position="60"/>
    </location>
</feature>
<evidence type="ECO:0000256" key="1">
    <source>
        <dbReference type="ARBA" id="ARBA00004141"/>
    </source>
</evidence>
<evidence type="ECO:0000256" key="5">
    <source>
        <dbReference type="ARBA" id="ARBA00023136"/>
    </source>
</evidence>
<dbReference type="EMBL" id="DYYG01000011">
    <property type="protein sequence ID" value="HJE22706.1"/>
    <property type="molecule type" value="Genomic_DNA"/>
</dbReference>
<keyword evidence="3 6" id="KW-0812">Transmembrane</keyword>
<feature type="transmembrane region" description="Helical" evidence="7">
    <location>
        <begin position="162"/>
        <end position="186"/>
    </location>
</feature>
<dbReference type="Gene3D" id="1.20.120.80">
    <property type="entry name" value="Cytochrome c oxidase, subunit III, four-helix bundle"/>
    <property type="match status" value="1"/>
</dbReference>
<sequence length="229" mass="25602">MSAGGDGAGGTAERHLREPWDELGLQGPPAFVYQRAGATFGIWVFIASEVLFFGALFLLYTAMRLEHAADFAVAVRETNIVYGTLNTALLLTSGLFAAMASQASEREDLRRLTLWCLTITVLLGLAFMVVKGLEYHEDFEKNLVPGAHFALERPATQLFFGFYWLSTALHAVHLSIGIGLVLRLIWKEWRAPGFLFESPQVEVAMLYWGFVDMIWIFLYPVLYLDGRSG</sequence>
<dbReference type="SUPFAM" id="SSF81452">
    <property type="entry name" value="Cytochrome c oxidase subunit III-like"/>
    <property type="match status" value="1"/>
</dbReference>
<dbReference type="InterPro" id="IPR035973">
    <property type="entry name" value="Cyt_c_oxidase_su3-like_sf"/>
</dbReference>
<comment type="similarity">
    <text evidence="2 6">Belongs to the cytochrome c oxidase subunit 3 family.</text>
</comment>
<reference evidence="9" key="1">
    <citation type="journal article" date="2021" name="PeerJ">
        <title>Extensive microbial diversity within the chicken gut microbiome revealed by metagenomics and culture.</title>
        <authorList>
            <person name="Gilroy R."/>
            <person name="Ravi A."/>
            <person name="Getino M."/>
            <person name="Pursley I."/>
            <person name="Horton D.L."/>
            <person name="Alikhan N.F."/>
            <person name="Baker D."/>
            <person name="Gharbi K."/>
            <person name="Hall N."/>
            <person name="Watson M."/>
            <person name="Adriaenssens E.M."/>
            <person name="Foster-Nyarko E."/>
            <person name="Jarju S."/>
            <person name="Secka A."/>
            <person name="Antonio M."/>
            <person name="Oren A."/>
            <person name="Chaudhuri R.R."/>
            <person name="La Ragione R."/>
            <person name="Hildebrand F."/>
            <person name="Pallen M.J."/>
        </authorList>
    </citation>
    <scope>NUCLEOTIDE SEQUENCE</scope>
    <source>
        <strain evidence="9">316</strain>
    </source>
</reference>
<evidence type="ECO:0000256" key="2">
    <source>
        <dbReference type="ARBA" id="ARBA00010581"/>
    </source>
</evidence>
<dbReference type="PANTHER" id="PTHR11403">
    <property type="entry name" value="CYTOCHROME C OXIDASE SUBUNIT III"/>
    <property type="match status" value="1"/>
</dbReference>
<keyword evidence="5 7" id="KW-0472">Membrane</keyword>
<evidence type="ECO:0000313" key="9">
    <source>
        <dbReference type="EMBL" id="HJE22706.1"/>
    </source>
</evidence>
<feature type="transmembrane region" description="Helical" evidence="7">
    <location>
        <begin position="80"/>
        <end position="100"/>
    </location>
</feature>
<proteinExistence type="inferred from homology"/>
<evidence type="ECO:0000256" key="4">
    <source>
        <dbReference type="ARBA" id="ARBA00022989"/>
    </source>
</evidence>
<dbReference type="InterPro" id="IPR013833">
    <property type="entry name" value="Cyt_c_oxidase_su3_a-hlx"/>
</dbReference>
<gene>
    <name evidence="9" type="ORF">K8W01_03505</name>
</gene>
<dbReference type="AlphaFoldDB" id="A0A921DZV6"/>
<name>A0A921DZV6_9HYPH</name>
<feature type="domain" description="Heme-copper oxidase subunit III family profile" evidence="8">
    <location>
        <begin position="37"/>
        <end position="227"/>
    </location>
</feature>
<evidence type="ECO:0000259" key="8">
    <source>
        <dbReference type="PROSITE" id="PS50253"/>
    </source>
</evidence>
<organism evidence="9 10">
    <name type="scientific">Methylorubrum populi</name>
    <dbReference type="NCBI Taxonomy" id="223967"/>
    <lineage>
        <taxon>Bacteria</taxon>
        <taxon>Pseudomonadati</taxon>
        <taxon>Pseudomonadota</taxon>
        <taxon>Alphaproteobacteria</taxon>
        <taxon>Hyphomicrobiales</taxon>
        <taxon>Methylobacteriaceae</taxon>
        <taxon>Methylorubrum</taxon>
    </lineage>
</organism>
<dbReference type="PROSITE" id="PS50253">
    <property type="entry name" value="COX3"/>
    <property type="match status" value="1"/>
</dbReference>
<feature type="transmembrane region" description="Helical" evidence="7">
    <location>
        <begin position="206"/>
        <end position="224"/>
    </location>
</feature>
<comment type="subcellular location">
    <subcellularLocation>
        <location evidence="6">Cell membrane</location>
        <topology evidence="6">Multi-pass membrane protein</topology>
    </subcellularLocation>
    <subcellularLocation>
        <location evidence="1">Membrane</location>
        <topology evidence="1">Multi-pass membrane protein</topology>
    </subcellularLocation>
</comment>
<reference evidence="9" key="2">
    <citation type="submission" date="2021-09" db="EMBL/GenBank/DDBJ databases">
        <authorList>
            <person name="Gilroy R."/>
        </authorList>
    </citation>
    <scope>NUCLEOTIDE SEQUENCE</scope>
    <source>
        <strain evidence="9">316</strain>
    </source>
</reference>
<accession>A0A921DZV6</accession>
<dbReference type="GO" id="GO:0005886">
    <property type="term" value="C:plasma membrane"/>
    <property type="evidence" value="ECO:0007669"/>
    <property type="project" value="UniProtKB-SubCell"/>
</dbReference>
<dbReference type="GO" id="GO:0004129">
    <property type="term" value="F:cytochrome-c oxidase activity"/>
    <property type="evidence" value="ECO:0007669"/>
    <property type="project" value="InterPro"/>
</dbReference>
<dbReference type="InterPro" id="IPR024791">
    <property type="entry name" value="Cyt_c/ubiquinol_Oxase_su3"/>
</dbReference>
<evidence type="ECO:0000313" key="10">
    <source>
        <dbReference type="Proteomes" id="UP000742631"/>
    </source>
</evidence>
<evidence type="ECO:0000256" key="3">
    <source>
        <dbReference type="ARBA" id="ARBA00022692"/>
    </source>
</evidence>
<comment type="caution">
    <text evidence="9">The sequence shown here is derived from an EMBL/GenBank/DDBJ whole genome shotgun (WGS) entry which is preliminary data.</text>
</comment>
<dbReference type="Pfam" id="PF00510">
    <property type="entry name" value="COX3"/>
    <property type="match status" value="1"/>
</dbReference>
<keyword evidence="4 7" id="KW-1133">Transmembrane helix</keyword>
<dbReference type="Proteomes" id="UP000742631">
    <property type="component" value="Unassembled WGS sequence"/>
</dbReference>
<evidence type="ECO:0000256" key="7">
    <source>
        <dbReference type="SAM" id="Phobius"/>
    </source>
</evidence>
<evidence type="ECO:0000256" key="6">
    <source>
        <dbReference type="RuleBase" id="RU003376"/>
    </source>
</evidence>
<dbReference type="PANTHER" id="PTHR11403:SF6">
    <property type="entry name" value="NITRIC OXIDE REDUCTASE SUBUNIT E"/>
    <property type="match status" value="1"/>
</dbReference>
<dbReference type="GO" id="GO:0019646">
    <property type="term" value="P:aerobic electron transport chain"/>
    <property type="evidence" value="ECO:0007669"/>
    <property type="project" value="InterPro"/>
</dbReference>